<dbReference type="AlphaFoldDB" id="A0A0F9L9K4"/>
<evidence type="ECO:0000313" key="1">
    <source>
        <dbReference type="EMBL" id="KKM24290.1"/>
    </source>
</evidence>
<dbReference type="EMBL" id="LAZR01012953">
    <property type="protein sequence ID" value="KKM24290.1"/>
    <property type="molecule type" value="Genomic_DNA"/>
</dbReference>
<gene>
    <name evidence="1" type="ORF">LCGC14_1606620</name>
</gene>
<accession>A0A0F9L9K4</accession>
<sequence length="85" mass="10108">MIELPEMPILSYRELRDAKFPVTPPFTDDERVATTQRDQTVKDMLRWFLEWGEEACEKHPPYYLKKRGCSECWQELKDKLAEGEG</sequence>
<dbReference type="SUPFAM" id="SSF140924">
    <property type="entry name" value="Duffy binding domain-like"/>
    <property type="match status" value="1"/>
</dbReference>
<proteinExistence type="predicted"/>
<protein>
    <submittedName>
        <fullName evidence="1">Uncharacterized protein</fullName>
    </submittedName>
</protein>
<reference evidence="1" key="1">
    <citation type="journal article" date="2015" name="Nature">
        <title>Complex archaea that bridge the gap between prokaryotes and eukaryotes.</title>
        <authorList>
            <person name="Spang A."/>
            <person name="Saw J.H."/>
            <person name="Jorgensen S.L."/>
            <person name="Zaremba-Niedzwiedzka K."/>
            <person name="Martijn J."/>
            <person name="Lind A.E."/>
            <person name="van Eijk R."/>
            <person name="Schleper C."/>
            <person name="Guy L."/>
            <person name="Ettema T.J."/>
        </authorList>
    </citation>
    <scope>NUCLEOTIDE SEQUENCE</scope>
</reference>
<comment type="caution">
    <text evidence="1">The sequence shown here is derived from an EMBL/GenBank/DDBJ whole genome shotgun (WGS) entry which is preliminary data.</text>
</comment>
<name>A0A0F9L9K4_9ZZZZ</name>
<organism evidence="1">
    <name type="scientific">marine sediment metagenome</name>
    <dbReference type="NCBI Taxonomy" id="412755"/>
    <lineage>
        <taxon>unclassified sequences</taxon>
        <taxon>metagenomes</taxon>
        <taxon>ecological metagenomes</taxon>
    </lineage>
</organism>